<dbReference type="Proteomes" id="UP001255246">
    <property type="component" value="Unassembled WGS sequence"/>
</dbReference>
<dbReference type="EMBL" id="JAVRHR010000003">
    <property type="protein sequence ID" value="MDT0608320.1"/>
    <property type="molecule type" value="Genomic_DNA"/>
</dbReference>
<gene>
    <name evidence="1" type="ORF">RM706_14835</name>
</gene>
<dbReference type="RefSeq" id="WP_311352948.1">
    <property type="nucleotide sequence ID" value="NZ_JAVRHR010000003.1"/>
</dbReference>
<proteinExistence type="predicted"/>
<keyword evidence="2" id="KW-1185">Reference proteome</keyword>
<name>A0ABU3ADR0_9FLAO</name>
<reference evidence="1 2" key="1">
    <citation type="submission" date="2023-09" db="EMBL/GenBank/DDBJ databases">
        <authorList>
            <person name="Rey-Velasco X."/>
        </authorList>
    </citation>
    <scope>NUCLEOTIDE SEQUENCE [LARGE SCALE GENOMIC DNA]</scope>
    <source>
        <strain evidence="1 2">F388</strain>
    </source>
</reference>
<evidence type="ECO:0000313" key="1">
    <source>
        <dbReference type="EMBL" id="MDT0608320.1"/>
    </source>
</evidence>
<evidence type="ECO:0000313" key="2">
    <source>
        <dbReference type="Proteomes" id="UP001255246"/>
    </source>
</evidence>
<evidence type="ECO:0008006" key="3">
    <source>
        <dbReference type="Google" id="ProtNLM"/>
    </source>
</evidence>
<accession>A0ABU3ADR0</accession>
<comment type="caution">
    <text evidence="1">The sequence shown here is derived from an EMBL/GenBank/DDBJ whole genome shotgun (WGS) entry which is preliminary data.</text>
</comment>
<organism evidence="1 2">
    <name type="scientific">Croceitalea rosinachiae</name>
    <dbReference type="NCBI Taxonomy" id="3075596"/>
    <lineage>
        <taxon>Bacteria</taxon>
        <taxon>Pseudomonadati</taxon>
        <taxon>Bacteroidota</taxon>
        <taxon>Flavobacteriia</taxon>
        <taxon>Flavobacteriales</taxon>
        <taxon>Flavobacteriaceae</taxon>
        <taxon>Croceitalea</taxon>
    </lineage>
</organism>
<protein>
    <recommendedName>
        <fullName evidence="3">DUF4367 domain-containing protein</fullName>
    </recommendedName>
</protein>
<sequence length="139" mass="15832">MNNQIQFAFGLITSITLLCISSCTEDPVTSFNRFIIDNQSSTELFYNTGTGLDARTIEIAILDQTEIEVVEFDGDGIMLIQAEEFFSQNEEDIYLLKEMNGNFIQALQLNTTGILIWRTDKVSNDTYEHILQITDEMLD</sequence>